<dbReference type="AlphaFoldDB" id="A0A9C7Q738"/>
<evidence type="ECO:0000313" key="1">
    <source>
        <dbReference type="EMBL" id="GJQ15931.1"/>
    </source>
</evidence>
<name>A0A9C7Q738_9RHOD</name>
<protein>
    <submittedName>
        <fullName evidence="1">Uncharacterized protein</fullName>
    </submittedName>
</protein>
<accession>A0A9C7Q738</accession>
<organism evidence="1 2">
    <name type="scientific">Galdieria partita</name>
    <dbReference type="NCBI Taxonomy" id="83374"/>
    <lineage>
        <taxon>Eukaryota</taxon>
        <taxon>Rhodophyta</taxon>
        <taxon>Bangiophyceae</taxon>
        <taxon>Galdieriales</taxon>
        <taxon>Galdieriaceae</taxon>
        <taxon>Galdieria</taxon>
    </lineage>
</organism>
<gene>
    <name evidence="1" type="ORF">GpartN1_g7722.t1</name>
</gene>
<evidence type="ECO:0000313" key="2">
    <source>
        <dbReference type="Proteomes" id="UP001061958"/>
    </source>
</evidence>
<proteinExistence type="predicted"/>
<reference evidence="1" key="1">
    <citation type="journal article" date="2022" name="Proc. Natl. Acad. Sci. U.S.A.">
        <title>Life cycle and functional genomics of the unicellular red alga Galdieria for elucidating algal and plant evolution and industrial use.</title>
        <authorList>
            <person name="Hirooka S."/>
            <person name="Itabashi T."/>
            <person name="Ichinose T.M."/>
            <person name="Onuma R."/>
            <person name="Fujiwara T."/>
            <person name="Yamashita S."/>
            <person name="Jong L.W."/>
            <person name="Tomita R."/>
            <person name="Iwane A.H."/>
            <person name="Miyagishima S.Y."/>
        </authorList>
    </citation>
    <scope>NUCLEOTIDE SEQUENCE</scope>
    <source>
        <strain evidence="1">NBRC 102759</strain>
    </source>
</reference>
<keyword evidence="2" id="KW-1185">Reference proteome</keyword>
<sequence>MTSLSHYEKDKENIHPNVSYQVYASNQRYFTATTPPVLTTNGATRVPLRTISYNTIRNNVNRTLVRNVR</sequence>
<reference evidence="1" key="2">
    <citation type="submission" date="2022-01" db="EMBL/GenBank/DDBJ databases">
        <authorList>
            <person name="Hirooka S."/>
            <person name="Miyagishima S.Y."/>
        </authorList>
    </citation>
    <scope>NUCLEOTIDE SEQUENCE</scope>
    <source>
        <strain evidence="1">NBRC 102759</strain>
    </source>
</reference>
<dbReference type="Proteomes" id="UP001061958">
    <property type="component" value="Unassembled WGS sequence"/>
</dbReference>
<comment type="caution">
    <text evidence="1">The sequence shown here is derived from an EMBL/GenBank/DDBJ whole genome shotgun (WGS) entry which is preliminary data.</text>
</comment>
<dbReference type="OrthoDB" id="10360153at2759"/>
<dbReference type="EMBL" id="BQMJ01000078">
    <property type="protein sequence ID" value="GJQ15931.1"/>
    <property type="molecule type" value="Genomic_DNA"/>
</dbReference>